<evidence type="ECO:0000313" key="2">
    <source>
        <dbReference type="EMBL" id="MFD1779100.1"/>
    </source>
</evidence>
<proteinExistence type="predicted"/>
<evidence type="ECO:0000313" key="3">
    <source>
        <dbReference type="Proteomes" id="UP001597227"/>
    </source>
</evidence>
<dbReference type="Proteomes" id="UP001597227">
    <property type="component" value="Unassembled WGS sequence"/>
</dbReference>
<comment type="caution">
    <text evidence="2">The sequence shown here is derived from an EMBL/GenBank/DDBJ whole genome shotgun (WGS) entry which is preliminary data.</text>
</comment>
<accession>A0ABW4MMJ6</accession>
<gene>
    <name evidence="2" type="ORF">ACFSFW_10515</name>
</gene>
<protein>
    <submittedName>
        <fullName evidence="2">Uncharacterized protein</fullName>
    </submittedName>
</protein>
<feature type="region of interest" description="Disordered" evidence="1">
    <location>
        <begin position="60"/>
        <end position="84"/>
    </location>
</feature>
<name>A0ABW4MMJ6_9BACI</name>
<dbReference type="RefSeq" id="WP_388037860.1">
    <property type="nucleotide sequence ID" value="NZ_JBHUEK010000017.1"/>
</dbReference>
<evidence type="ECO:0000256" key="1">
    <source>
        <dbReference type="SAM" id="MobiDB-lite"/>
    </source>
</evidence>
<sequence>MRSLYLRQTGPNFMTQPQHYYFHPSYTFQPNHTIGPNFPLLQNPTYQFYPYIPTPFNRNIVTSPQSSPRQTYQNSPTVQSPGPHQNWIYQPSNTYFFLGDQNASYYTFPYEVDPKTEIVIRGRYPYARYFTYNIASIPSHRLVDSVVGSELIPDPGSTNPFLPGANWDATNRNYTLKIRFTAPPEGSTHFVPGAGNNVIYAGTLENGEPNRFGLIILRIYVPSLGFDKTGGVDLPYITYSTGKKDNRHKTNQHNKDELNQVFFDDYIHLKYVSNNSKRNNIKMDVSQSSALTWKRFAPAFLQPEGNTVYTISNLIDKDPDKLLFIRWKAPTFPDTYHNFGIKGNEDMQYWSMSFISPINLMGLYTISDYQTIIDKEGYVNLVISFGAPRPSSVTSENGFTWVDASQLPFIPLFLFYRNNQISQKFLPYTATDVPTNEIVTPQAMGEYYPLGKYVDPMYFEHV</sequence>
<reference evidence="3" key="1">
    <citation type="journal article" date="2019" name="Int. J. Syst. Evol. Microbiol.">
        <title>The Global Catalogue of Microorganisms (GCM) 10K type strain sequencing project: providing services to taxonomists for standard genome sequencing and annotation.</title>
        <authorList>
            <consortium name="The Broad Institute Genomics Platform"/>
            <consortium name="The Broad Institute Genome Sequencing Center for Infectious Disease"/>
            <person name="Wu L."/>
            <person name="Ma J."/>
        </authorList>
    </citation>
    <scope>NUCLEOTIDE SEQUENCE [LARGE SCALE GENOMIC DNA]</scope>
    <source>
        <strain evidence="3">CCUG 15531</strain>
    </source>
</reference>
<dbReference type="EMBL" id="JBHUEK010000017">
    <property type="protein sequence ID" value="MFD1779100.1"/>
    <property type="molecule type" value="Genomic_DNA"/>
</dbReference>
<organism evidence="2 3">
    <name type="scientific">Fredinandcohnia salidurans</name>
    <dbReference type="NCBI Taxonomy" id="2595041"/>
    <lineage>
        <taxon>Bacteria</taxon>
        <taxon>Bacillati</taxon>
        <taxon>Bacillota</taxon>
        <taxon>Bacilli</taxon>
        <taxon>Bacillales</taxon>
        <taxon>Bacillaceae</taxon>
        <taxon>Fredinandcohnia</taxon>
    </lineage>
</organism>
<keyword evidence="3" id="KW-1185">Reference proteome</keyword>